<dbReference type="Gene3D" id="3.40.190.10">
    <property type="entry name" value="Periplasmic binding protein-like II"/>
    <property type="match status" value="2"/>
</dbReference>
<keyword evidence="2" id="KW-0813">Transport</keyword>
<dbReference type="PANTHER" id="PTHR30061">
    <property type="entry name" value="MALTOSE-BINDING PERIPLASMIC PROTEIN"/>
    <property type="match status" value="1"/>
</dbReference>
<evidence type="ECO:0000256" key="2">
    <source>
        <dbReference type="ARBA" id="ARBA00022448"/>
    </source>
</evidence>
<feature type="compositionally biased region" description="Polar residues" evidence="4">
    <location>
        <begin position="411"/>
        <end position="423"/>
    </location>
</feature>
<dbReference type="InterPro" id="IPR006059">
    <property type="entry name" value="SBP"/>
</dbReference>
<dbReference type="GO" id="GO:1901982">
    <property type="term" value="F:maltose binding"/>
    <property type="evidence" value="ECO:0007669"/>
    <property type="project" value="TreeGrafter"/>
</dbReference>
<feature type="region of interest" description="Disordered" evidence="4">
    <location>
        <begin position="397"/>
        <end position="423"/>
    </location>
</feature>
<dbReference type="Proteomes" id="UP000192582">
    <property type="component" value="Unassembled WGS sequence"/>
</dbReference>
<evidence type="ECO:0000256" key="5">
    <source>
        <dbReference type="SAM" id="SignalP"/>
    </source>
</evidence>
<feature type="chain" id="PRO_5012686961" evidence="5">
    <location>
        <begin position="23"/>
        <end position="423"/>
    </location>
</feature>
<organism evidence="6 7">
    <name type="scientific">Deinococcus hopiensis KR-140</name>
    <dbReference type="NCBI Taxonomy" id="695939"/>
    <lineage>
        <taxon>Bacteria</taxon>
        <taxon>Thermotogati</taxon>
        <taxon>Deinococcota</taxon>
        <taxon>Deinococci</taxon>
        <taxon>Deinococcales</taxon>
        <taxon>Deinococcaceae</taxon>
        <taxon>Deinococcus</taxon>
    </lineage>
</organism>
<proteinExistence type="inferred from homology"/>
<evidence type="ECO:0000313" key="6">
    <source>
        <dbReference type="EMBL" id="SMB78165.1"/>
    </source>
</evidence>
<dbReference type="GO" id="GO:0042956">
    <property type="term" value="P:maltodextrin transmembrane transport"/>
    <property type="evidence" value="ECO:0007669"/>
    <property type="project" value="TreeGrafter"/>
</dbReference>
<dbReference type="SUPFAM" id="SSF53850">
    <property type="entry name" value="Periplasmic binding protein-like II"/>
    <property type="match status" value="1"/>
</dbReference>
<dbReference type="EMBL" id="FWWU01000002">
    <property type="protein sequence ID" value="SMB78165.1"/>
    <property type="molecule type" value="Genomic_DNA"/>
</dbReference>
<keyword evidence="7" id="KW-1185">Reference proteome</keyword>
<evidence type="ECO:0000256" key="3">
    <source>
        <dbReference type="ARBA" id="ARBA00022729"/>
    </source>
</evidence>
<dbReference type="OrthoDB" id="9768630at2"/>
<dbReference type="GO" id="GO:0015768">
    <property type="term" value="P:maltose transport"/>
    <property type="evidence" value="ECO:0007669"/>
    <property type="project" value="TreeGrafter"/>
</dbReference>
<evidence type="ECO:0000256" key="1">
    <source>
        <dbReference type="ARBA" id="ARBA00008520"/>
    </source>
</evidence>
<name>A0A1W1UAQ3_9DEIO</name>
<reference evidence="6 7" key="1">
    <citation type="submission" date="2017-04" db="EMBL/GenBank/DDBJ databases">
        <authorList>
            <person name="Afonso C.L."/>
            <person name="Miller P.J."/>
            <person name="Scott M.A."/>
            <person name="Spackman E."/>
            <person name="Goraichik I."/>
            <person name="Dimitrov K.M."/>
            <person name="Suarez D.L."/>
            <person name="Swayne D.E."/>
        </authorList>
    </citation>
    <scope>NUCLEOTIDE SEQUENCE [LARGE SCALE GENOMIC DNA]</scope>
    <source>
        <strain evidence="6 7">KR-140</strain>
    </source>
</reference>
<sequence length="423" mass="45679">MHMRRPIFSLVVALAVTSSAQAVTNITIWYPWGPPDGQEVVNRANEFNKMQNEIKVNPVLVSGSGIQGTTQGKFLTAVTSGQVPDAVLYWGQDVIPGLQKVGALLPLDQYFAPAGLKPSAFNQTALNAMKVGGKTYGIPQMSSDLMLYYNKDMFKAAGLKPPKTLAELDAAAEKLTVRKGNEITRAGFIPWLQQGTPLPWTGIFGGKLNGANGKVDLLNSGTLKALQWQEGYVKKYGAANLTRFISSIGSTTTSSASDPFLLEKVAMEVNGQWHGNYLKRYKPDLNYGVVPIPYPAGGTPNATWINSNAWLIPKGSKNPGAVVKFIAYMSSPEVSGKHADAVFNISPVVGASKFQKNLNEPVMQLANQLFRGKTYTSPVTSQILQLQTELNTAFESVQQGAKSPRDALTAGQKNLDQAASQNR</sequence>
<dbReference type="CDD" id="cd14748">
    <property type="entry name" value="PBP2_UgpB"/>
    <property type="match status" value="1"/>
</dbReference>
<keyword evidence="3 5" id="KW-0732">Signal</keyword>
<protein>
    <submittedName>
        <fullName evidence="6">Carbohydrate ABC transporter substrate-binding protein, CUT1 family</fullName>
    </submittedName>
</protein>
<evidence type="ECO:0000256" key="4">
    <source>
        <dbReference type="SAM" id="MobiDB-lite"/>
    </source>
</evidence>
<gene>
    <name evidence="6" type="ORF">SAMN00790413_06523</name>
</gene>
<feature type="signal peptide" evidence="5">
    <location>
        <begin position="1"/>
        <end position="22"/>
    </location>
</feature>
<dbReference type="GO" id="GO:0055052">
    <property type="term" value="C:ATP-binding cassette (ABC) transporter complex, substrate-binding subunit-containing"/>
    <property type="evidence" value="ECO:0007669"/>
    <property type="project" value="TreeGrafter"/>
</dbReference>
<dbReference type="PANTHER" id="PTHR30061:SF50">
    <property type="entry name" value="MALTOSE_MALTODEXTRIN-BINDING PERIPLASMIC PROTEIN"/>
    <property type="match status" value="1"/>
</dbReference>
<dbReference type="STRING" id="695939.SAMN00790413_06523"/>
<accession>A0A1W1UAQ3</accession>
<comment type="similarity">
    <text evidence="1">Belongs to the bacterial solute-binding protein 1 family.</text>
</comment>
<evidence type="ECO:0000313" key="7">
    <source>
        <dbReference type="Proteomes" id="UP000192582"/>
    </source>
</evidence>
<dbReference type="Pfam" id="PF01547">
    <property type="entry name" value="SBP_bac_1"/>
    <property type="match status" value="1"/>
</dbReference>
<dbReference type="AlphaFoldDB" id="A0A1W1UAQ3"/>